<gene>
    <name evidence="1" type="ORF">KHB02_027920</name>
</gene>
<keyword evidence="2" id="KW-1185">Reference proteome</keyword>
<dbReference type="EMBL" id="JAGYPE020000093">
    <property type="protein sequence ID" value="MCH6269364.1"/>
    <property type="molecule type" value="Genomic_DNA"/>
</dbReference>
<reference evidence="1 2" key="1">
    <citation type="submission" date="2022-03" db="EMBL/GenBank/DDBJ databases">
        <title>Novel Bacillus species.</title>
        <authorList>
            <person name="Liu G."/>
        </authorList>
    </citation>
    <scope>NUCLEOTIDE SEQUENCE [LARGE SCALE GENOMIC DNA]</scope>
    <source>
        <strain evidence="1 2">FJAT-50051</strain>
    </source>
</reference>
<feature type="non-terminal residue" evidence="1">
    <location>
        <position position="1"/>
    </location>
</feature>
<proteinExistence type="predicted"/>
<organism evidence="1 2">
    <name type="scientific">Neobacillus citreus</name>
    <dbReference type="NCBI Taxonomy" id="2833578"/>
    <lineage>
        <taxon>Bacteria</taxon>
        <taxon>Bacillati</taxon>
        <taxon>Bacillota</taxon>
        <taxon>Bacilli</taxon>
        <taxon>Bacillales</taxon>
        <taxon>Bacillaceae</taxon>
        <taxon>Neobacillus</taxon>
    </lineage>
</organism>
<comment type="caution">
    <text evidence="1">The sequence shown here is derived from an EMBL/GenBank/DDBJ whole genome shotgun (WGS) entry which is preliminary data.</text>
</comment>
<dbReference type="AlphaFoldDB" id="A0A9J6N0D6"/>
<evidence type="ECO:0000313" key="1">
    <source>
        <dbReference type="EMBL" id="MCH6269364.1"/>
    </source>
</evidence>
<evidence type="ECO:0000313" key="2">
    <source>
        <dbReference type="Proteomes" id="UP000677265"/>
    </source>
</evidence>
<dbReference type="RefSeq" id="WP_241114151.1">
    <property type="nucleotide sequence ID" value="NZ_JAGYPE020000093.1"/>
</dbReference>
<name>A0A9J6N0D6_9BACI</name>
<accession>A0A9J6N0D6</accession>
<sequence>NHMLVKEAYEDSFRFEESTLAHYIYHLLTDQKISLEDDASILNSVQADNQKVAELIRKNVLGIKKVRVYSLKMNKKDFFFIYASSPQEAIQFFVETFQQSPLNCHEYPLEFEFVRGKELVSFRDMRKEFMSFPAIAGWFERVG</sequence>
<protein>
    <submittedName>
        <fullName evidence="1">Uncharacterized protein</fullName>
    </submittedName>
</protein>
<dbReference type="Proteomes" id="UP000677265">
    <property type="component" value="Unassembled WGS sequence"/>
</dbReference>